<dbReference type="EMBL" id="MU150236">
    <property type="protein sequence ID" value="KAF9467710.1"/>
    <property type="molecule type" value="Genomic_DNA"/>
</dbReference>
<dbReference type="PANTHER" id="PTHR12112:SF39">
    <property type="entry name" value="EG:152A3.5 PROTEIN (FBGN0003116_PN PROTEIN)"/>
    <property type="match status" value="1"/>
</dbReference>
<dbReference type="PANTHER" id="PTHR12112">
    <property type="entry name" value="BNIP - RELATED"/>
    <property type="match status" value="1"/>
</dbReference>
<evidence type="ECO:0000256" key="3">
    <source>
        <dbReference type="ARBA" id="ARBA00022801"/>
    </source>
</evidence>
<dbReference type="InterPro" id="IPR038763">
    <property type="entry name" value="DHH_sf"/>
</dbReference>
<feature type="domain" description="DHHA2" evidence="6">
    <location>
        <begin position="272"/>
        <end position="449"/>
    </location>
</feature>
<organism evidence="7 8">
    <name type="scientific">Collybia nuda</name>
    <dbReference type="NCBI Taxonomy" id="64659"/>
    <lineage>
        <taxon>Eukaryota</taxon>
        <taxon>Fungi</taxon>
        <taxon>Dikarya</taxon>
        <taxon>Basidiomycota</taxon>
        <taxon>Agaricomycotina</taxon>
        <taxon>Agaricomycetes</taxon>
        <taxon>Agaricomycetidae</taxon>
        <taxon>Agaricales</taxon>
        <taxon>Tricholomatineae</taxon>
        <taxon>Clitocybaceae</taxon>
        <taxon>Collybia</taxon>
    </lineage>
</organism>
<evidence type="ECO:0000256" key="4">
    <source>
        <dbReference type="ARBA" id="ARBA00023211"/>
    </source>
</evidence>
<feature type="region of interest" description="Disordered" evidence="5">
    <location>
        <begin position="455"/>
        <end position="476"/>
    </location>
</feature>
<evidence type="ECO:0000256" key="5">
    <source>
        <dbReference type="SAM" id="MobiDB-lite"/>
    </source>
</evidence>
<dbReference type="Gene3D" id="3.90.1640.10">
    <property type="entry name" value="inorganic pyrophosphatase (n-terminal core)"/>
    <property type="match status" value="1"/>
</dbReference>
<dbReference type="SMART" id="SM01131">
    <property type="entry name" value="DHHA2"/>
    <property type="match status" value="1"/>
</dbReference>
<dbReference type="GO" id="GO:0004309">
    <property type="term" value="F:exopolyphosphatase activity"/>
    <property type="evidence" value="ECO:0007669"/>
    <property type="project" value="TreeGrafter"/>
</dbReference>
<evidence type="ECO:0000313" key="8">
    <source>
        <dbReference type="Proteomes" id="UP000807353"/>
    </source>
</evidence>
<evidence type="ECO:0000259" key="6">
    <source>
        <dbReference type="SMART" id="SM01131"/>
    </source>
</evidence>
<dbReference type="InterPro" id="IPR038222">
    <property type="entry name" value="DHHA2_dom_sf"/>
</dbReference>
<keyword evidence="3" id="KW-0378">Hydrolase</keyword>
<evidence type="ECO:0000256" key="1">
    <source>
        <dbReference type="ARBA" id="ARBA00001936"/>
    </source>
</evidence>
<keyword evidence="8" id="KW-1185">Reference proteome</keyword>
<dbReference type="GO" id="GO:0005737">
    <property type="term" value="C:cytoplasm"/>
    <property type="evidence" value="ECO:0007669"/>
    <property type="project" value="InterPro"/>
</dbReference>
<gene>
    <name evidence="7" type="ORF">BDZ94DRAFT_1280301</name>
</gene>
<dbReference type="Proteomes" id="UP000807353">
    <property type="component" value="Unassembled WGS sequence"/>
</dbReference>
<comment type="caution">
    <text evidence="7">The sequence shown here is derived from an EMBL/GenBank/DDBJ whole genome shotgun (WGS) entry which is preliminary data.</text>
</comment>
<name>A0A9P6CMW3_9AGAR</name>
<dbReference type="Gene3D" id="3.10.310.20">
    <property type="entry name" value="DHHA2 domain"/>
    <property type="match status" value="1"/>
</dbReference>
<dbReference type="Pfam" id="PF01368">
    <property type="entry name" value="DHH"/>
    <property type="match status" value="1"/>
</dbReference>
<sequence>MPNPLRRLSLALKLTKPYHPHAAPDATTLAQFLTTTKAKYLSDIRETPGKGGEWTVVMGNEAGDLDSVASAIAYAWIQSEIHKKPTVPLIQTERDDLSLRTENLYALGLAGLDNPKEQLLTITDLAEIKPFPSHQLALVDHNRLGSSFTVNNPDSQVVAVVDHHEDEGLYKDTANPRIIVPAGSCASHVAGLATAEVPAELATLLLCAILIDTGGLKAGGKALQVDYHAAGFISTRSTFAPSLPNKLSAFLKDDPHTKAEALADADAIKDLSKTLSNKKSDLSHLGGWDLLRRDYKQYTYTPAWAAGTPAIEAGLSTVPVALEAWGKDGKLEEAAKDWMKHRNITILGVLTSFRDGSKPGKSGKGKHRRELTWFVREDSENNSGLDVKELEKRLWKGLEESKELKLKKHKKFDLEKGGKLAAGTTARAYQQGNADANRKVIAPLLKTIVEGEAIDEVSEATPDAEDAPPAEAAEQK</sequence>
<protein>
    <recommendedName>
        <fullName evidence="6">DHHA2 domain-containing protein</fullName>
    </recommendedName>
</protein>
<feature type="compositionally biased region" description="Acidic residues" evidence="5">
    <location>
        <begin position="455"/>
        <end position="468"/>
    </location>
</feature>
<evidence type="ECO:0000313" key="7">
    <source>
        <dbReference type="EMBL" id="KAF9467710.1"/>
    </source>
</evidence>
<evidence type="ECO:0000256" key="2">
    <source>
        <dbReference type="ARBA" id="ARBA00022723"/>
    </source>
</evidence>
<dbReference type="OrthoDB" id="374045at2759"/>
<accession>A0A9P6CMW3</accession>
<comment type="cofactor">
    <cofactor evidence="1">
        <name>Mn(2+)</name>
        <dbReference type="ChEBI" id="CHEBI:29035"/>
    </cofactor>
</comment>
<dbReference type="SUPFAM" id="SSF64182">
    <property type="entry name" value="DHH phosphoesterases"/>
    <property type="match status" value="1"/>
</dbReference>
<dbReference type="InterPro" id="IPR001667">
    <property type="entry name" value="DDH_dom"/>
</dbReference>
<keyword evidence="2" id="KW-0479">Metal-binding</keyword>
<proteinExistence type="predicted"/>
<dbReference type="InterPro" id="IPR004097">
    <property type="entry name" value="DHHA2"/>
</dbReference>
<dbReference type="GO" id="GO:0046872">
    <property type="term" value="F:metal ion binding"/>
    <property type="evidence" value="ECO:0007669"/>
    <property type="project" value="UniProtKB-KW"/>
</dbReference>
<dbReference type="Pfam" id="PF02833">
    <property type="entry name" value="DHHA2"/>
    <property type="match status" value="1"/>
</dbReference>
<reference evidence="7" key="1">
    <citation type="submission" date="2020-11" db="EMBL/GenBank/DDBJ databases">
        <authorList>
            <consortium name="DOE Joint Genome Institute"/>
            <person name="Ahrendt S."/>
            <person name="Riley R."/>
            <person name="Andreopoulos W."/>
            <person name="Labutti K."/>
            <person name="Pangilinan J."/>
            <person name="Ruiz-Duenas F.J."/>
            <person name="Barrasa J.M."/>
            <person name="Sanchez-Garcia M."/>
            <person name="Camarero S."/>
            <person name="Miyauchi S."/>
            <person name="Serrano A."/>
            <person name="Linde D."/>
            <person name="Babiker R."/>
            <person name="Drula E."/>
            <person name="Ayuso-Fernandez I."/>
            <person name="Pacheco R."/>
            <person name="Padilla G."/>
            <person name="Ferreira P."/>
            <person name="Barriuso J."/>
            <person name="Kellner H."/>
            <person name="Castanera R."/>
            <person name="Alfaro M."/>
            <person name="Ramirez L."/>
            <person name="Pisabarro A.G."/>
            <person name="Kuo A."/>
            <person name="Tritt A."/>
            <person name="Lipzen A."/>
            <person name="He G."/>
            <person name="Yan M."/>
            <person name="Ng V."/>
            <person name="Cullen D."/>
            <person name="Martin F."/>
            <person name="Rosso M.-N."/>
            <person name="Henrissat B."/>
            <person name="Hibbett D."/>
            <person name="Martinez A.T."/>
            <person name="Grigoriev I.V."/>
        </authorList>
    </citation>
    <scope>NUCLEOTIDE SEQUENCE</scope>
    <source>
        <strain evidence="7">CBS 247.69</strain>
    </source>
</reference>
<keyword evidence="4" id="KW-0464">Manganese</keyword>
<dbReference type="AlphaFoldDB" id="A0A9P6CMW3"/>